<feature type="transmembrane region" description="Helical" evidence="1">
    <location>
        <begin position="6"/>
        <end position="25"/>
    </location>
</feature>
<name>A0ABP3XTM6_9FLAO</name>
<dbReference type="RefSeq" id="WP_343766392.1">
    <property type="nucleotide sequence ID" value="NZ_BAAAFG010000015.1"/>
</dbReference>
<dbReference type="InterPro" id="IPR025962">
    <property type="entry name" value="SdpI/YhfL"/>
</dbReference>
<reference evidence="3" key="1">
    <citation type="journal article" date="2019" name="Int. J. Syst. Evol. Microbiol.">
        <title>The Global Catalogue of Microorganisms (GCM) 10K type strain sequencing project: providing services to taxonomists for standard genome sequencing and annotation.</title>
        <authorList>
            <consortium name="The Broad Institute Genomics Platform"/>
            <consortium name="The Broad Institute Genome Sequencing Center for Infectious Disease"/>
            <person name="Wu L."/>
            <person name="Ma J."/>
        </authorList>
    </citation>
    <scope>NUCLEOTIDE SEQUENCE [LARGE SCALE GENOMIC DNA]</scope>
    <source>
        <strain evidence="3">JCM 16082</strain>
    </source>
</reference>
<proteinExistence type="predicted"/>
<evidence type="ECO:0000256" key="1">
    <source>
        <dbReference type="SAM" id="Phobius"/>
    </source>
</evidence>
<accession>A0ABP3XTM6</accession>
<sequence>MNQDILTLAITPTLLILLGYIYRYFPPKKINYLYGYRTRRSMANQQIWNYANKVGAKMIILWGWLLALGSFVVYLLFPNNAMLLQGILLLILMIGLFIRSERKIDQHFDKNGNLL</sequence>
<evidence type="ECO:0000313" key="2">
    <source>
        <dbReference type="EMBL" id="GAA0872666.1"/>
    </source>
</evidence>
<feature type="transmembrane region" description="Helical" evidence="1">
    <location>
        <begin position="83"/>
        <end position="100"/>
    </location>
</feature>
<dbReference type="Pfam" id="PF13630">
    <property type="entry name" value="SdpI"/>
    <property type="match status" value="1"/>
</dbReference>
<keyword evidence="1" id="KW-1133">Transmembrane helix</keyword>
<keyword evidence="1" id="KW-0472">Membrane</keyword>
<organism evidence="2 3">
    <name type="scientific">Gangjinia marincola</name>
    <dbReference type="NCBI Taxonomy" id="578463"/>
    <lineage>
        <taxon>Bacteria</taxon>
        <taxon>Pseudomonadati</taxon>
        <taxon>Bacteroidota</taxon>
        <taxon>Flavobacteriia</taxon>
        <taxon>Flavobacteriales</taxon>
        <taxon>Flavobacteriaceae</taxon>
        <taxon>Gangjinia</taxon>
    </lineage>
</organism>
<gene>
    <name evidence="2" type="primary">spdL</name>
    <name evidence="2" type="ORF">GCM10009117_18130</name>
</gene>
<dbReference type="EMBL" id="BAAAFG010000015">
    <property type="protein sequence ID" value="GAA0872666.1"/>
    <property type="molecule type" value="Genomic_DNA"/>
</dbReference>
<evidence type="ECO:0000313" key="3">
    <source>
        <dbReference type="Proteomes" id="UP001500507"/>
    </source>
</evidence>
<protein>
    <submittedName>
        <fullName evidence="2">SdpC immunity protein SpdL</fullName>
    </submittedName>
</protein>
<dbReference type="Proteomes" id="UP001500507">
    <property type="component" value="Unassembled WGS sequence"/>
</dbReference>
<comment type="caution">
    <text evidence="2">The sequence shown here is derived from an EMBL/GenBank/DDBJ whole genome shotgun (WGS) entry which is preliminary data.</text>
</comment>
<keyword evidence="1" id="KW-0812">Transmembrane</keyword>
<feature type="transmembrane region" description="Helical" evidence="1">
    <location>
        <begin position="59"/>
        <end position="77"/>
    </location>
</feature>
<keyword evidence="3" id="KW-1185">Reference proteome</keyword>